<feature type="domain" description="Phage tail tape measure protein" evidence="3">
    <location>
        <begin position="113"/>
        <end position="337"/>
    </location>
</feature>
<proteinExistence type="predicted"/>
<evidence type="ECO:0000256" key="1">
    <source>
        <dbReference type="ARBA" id="ARBA00022612"/>
    </source>
</evidence>
<reference evidence="4 5" key="1">
    <citation type="submission" date="2020-02" db="EMBL/GenBank/DDBJ databases">
        <title>Acidophilic actinobacteria isolated from forest soil.</title>
        <authorList>
            <person name="Golinska P."/>
        </authorList>
    </citation>
    <scope>NUCLEOTIDE SEQUENCE [LARGE SCALE GENOMIC DNA]</scope>
    <source>
        <strain evidence="4 5">NL8</strain>
    </source>
</reference>
<protein>
    <submittedName>
        <fullName evidence="4">Phage tail tape measure protein</fullName>
    </submittedName>
</protein>
<gene>
    <name evidence="4" type="ORF">KGQ19_16055</name>
</gene>
<dbReference type="PANTHER" id="PTHR37813">
    <property type="entry name" value="FELS-2 PROPHAGE PROTEIN"/>
    <property type="match status" value="1"/>
</dbReference>
<sequence length="1267" mass="130979">MADVIADFAVRIGAIVSPYNAALADAAVNGERFTALQKANADAIRESNVQTAAGFGAVKVAAEAVGVAVVASAAESVKWATDFQTQVTRLYTQAGLDAKQLSSAHLTADGLNQKLLELGNQAGFAGDQVAAALYYPVSAGLGLSQALDIVAESEKAAKISGADLNDTTVALTSVMRGYGDQLRDPAKAMAEINAIVGQGMMRFTDFNASVKSWEPTAATLHVSLMSAGAALDFLTDRGDSASTAGTRLSMMLAMMVGQSKQAAKFTSELGLSTSDAMSTQSAFNDVLKTSGLTVNQLADDLQKPDGVYVALSHLRSAMSEHGMSEDAQNAMLTKLFGGGKSFRGVAELTTQLDQLQVKYQQVTTQANGDAWDAAWQKNSATLRQQLDVIGARFHNVGIEVGDYMVPKISAGLSWLETSGAAAWSKFWGGLTGAGAGSPGKDAANPFAPGDLTTHTGAPLADTEDTSNWRQAGEAVHDVADDVATFTGQVRDAAAVVLPILLHLGQSVADTVGHDLLSGAHTLVDTVGPGIEWFANLVRDHQGDFQVFIEGVLGALVVKWALLAGLRTISFIGDIATAIISFPLRQAGQIGEAISGVGASWSAFGRSAGAIGSTVAGAFGTVYRGVADGTDAMARYVAIATGSFDPALLAQARAAQVAATAQQELARQTLETSQVEADAATEKAAFMMRALQSSEGVSLATRQSMQADAEAALVSAEKYGVYAKVAETEAAEAAAAAEQAAADVAVAEGRMATSTAAMATDAEGAEVAGAGLMGGLGAGIPIIGGVVAGIALLGTTLLSSSDDAKTAAVSVDQFTAAMARSRSGMSDTSAGLGQAAVDLKAFDAWENTASHVKDKFDGENMIDMVNGLNELKAVIPQTLDPMAKMGVVLGKLNQQYGSDGATLKSYDAALAGLVTSGHADRAAQLIDQIRSVVGTNHEALINANRDFPQYWASIDKINAEQALGIGTTDQATTANSGLDDSLKKLSDTTDRTKAQYQAMSDVISKNTSVDALQRQFNDLDQTLQNNASSFKGSATDIRSNSDAAIANRQAIADMANAILDMHSKELDAGTDIGAANKTMADQVVQLEQVAIKAGLSKDQVDDLLKQYQLVPAELDTKFHMDSSDLDNALNKINQIQDQTGAFIKSGGKGAILTYDDGGWVPGAAGQAVPAMVHAGEYVLSKDMLAGRAPIDPRALAMLTAPHGGALPAMASGGGASGGTTVIVPVTVQGAMLSTEVAVQQAVITAMTRFGLRNSNTYVPYSAARRRGS</sequence>
<name>A0ABS5KQV2_9ACTN</name>
<keyword evidence="1" id="KW-1188">Viral release from host cell</keyword>
<feature type="region of interest" description="Disordered" evidence="2">
    <location>
        <begin position="438"/>
        <end position="463"/>
    </location>
</feature>
<dbReference type="PANTHER" id="PTHR37813:SF1">
    <property type="entry name" value="FELS-2 PROPHAGE PROTEIN"/>
    <property type="match status" value="1"/>
</dbReference>
<dbReference type="RefSeq" id="WP_212009967.1">
    <property type="nucleotide sequence ID" value="NZ_JAAFYZ010000047.1"/>
</dbReference>
<dbReference type="InterPro" id="IPR010090">
    <property type="entry name" value="Phage_tape_meas"/>
</dbReference>
<dbReference type="EMBL" id="JAAFYZ010000047">
    <property type="protein sequence ID" value="MBS2548380.1"/>
    <property type="molecule type" value="Genomic_DNA"/>
</dbReference>
<evidence type="ECO:0000313" key="4">
    <source>
        <dbReference type="EMBL" id="MBS2548380.1"/>
    </source>
</evidence>
<dbReference type="Proteomes" id="UP000730482">
    <property type="component" value="Unassembled WGS sequence"/>
</dbReference>
<dbReference type="Pfam" id="PF10145">
    <property type="entry name" value="PhageMin_Tail"/>
    <property type="match status" value="1"/>
</dbReference>
<keyword evidence="5" id="KW-1185">Reference proteome</keyword>
<comment type="caution">
    <text evidence="4">The sequence shown here is derived from an EMBL/GenBank/DDBJ whole genome shotgun (WGS) entry which is preliminary data.</text>
</comment>
<organism evidence="4 5">
    <name type="scientific">Catenulispora pinistramenti</name>
    <dbReference type="NCBI Taxonomy" id="2705254"/>
    <lineage>
        <taxon>Bacteria</taxon>
        <taxon>Bacillati</taxon>
        <taxon>Actinomycetota</taxon>
        <taxon>Actinomycetes</taxon>
        <taxon>Catenulisporales</taxon>
        <taxon>Catenulisporaceae</taxon>
        <taxon>Catenulispora</taxon>
    </lineage>
</organism>
<evidence type="ECO:0000313" key="5">
    <source>
        <dbReference type="Proteomes" id="UP000730482"/>
    </source>
</evidence>
<evidence type="ECO:0000256" key="2">
    <source>
        <dbReference type="SAM" id="MobiDB-lite"/>
    </source>
</evidence>
<evidence type="ECO:0000259" key="3">
    <source>
        <dbReference type="Pfam" id="PF10145"/>
    </source>
</evidence>
<accession>A0ABS5KQV2</accession>
<dbReference type="NCBIfam" id="TIGR01760">
    <property type="entry name" value="tape_meas_TP901"/>
    <property type="match status" value="1"/>
</dbReference>